<evidence type="ECO:0000256" key="1">
    <source>
        <dbReference type="SAM" id="MobiDB-lite"/>
    </source>
</evidence>
<dbReference type="EMBL" id="JARJCW010000018">
    <property type="protein sequence ID" value="KAJ7214832.1"/>
    <property type="molecule type" value="Genomic_DNA"/>
</dbReference>
<feature type="region of interest" description="Disordered" evidence="1">
    <location>
        <begin position="77"/>
        <end position="106"/>
    </location>
</feature>
<dbReference type="AlphaFoldDB" id="A0AAD6VNE8"/>
<dbReference type="Proteomes" id="UP001219525">
    <property type="component" value="Unassembled WGS sequence"/>
</dbReference>
<feature type="region of interest" description="Disordered" evidence="1">
    <location>
        <begin position="25"/>
        <end position="49"/>
    </location>
</feature>
<gene>
    <name evidence="2" type="ORF">GGX14DRAFT_392099</name>
</gene>
<organism evidence="2 3">
    <name type="scientific">Mycena pura</name>
    <dbReference type="NCBI Taxonomy" id="153505"/>
    <lineage>
        <taxon>Eukaryota</taxon>
        <taxon>Fungi</taxon>
        <taxon>Dikarya</taxon>
        <taxon>Basidiomycota</taxon>
        <taxon>Agaricomycotina</taxon>
        <taxon>Agaricomycetes</taxon>
        <taxon>Agaricomycetidae</taxon>
        <taxon>Agaricales</taxon>
        <taxon>Marasmiineae</taxon>
        <taxon>Mycenaceae</taxon>
        <taxon>Mycena</taxon>
    </lineage>
</organism>
<accession>A0AAD6VNE8</accession>
<reference evidence="2" key="1">
    <citation type="submission" date="2023-03" db="EMBL/GenBank/DDBJ databases">
        <title>Massive genome expansion in bonnet fungi (Mycena s.s.) driven by repeated elements and novel gene families across ecological guilds.</title>
        <authorList>
            <consortium name="Lawrence Berkeley National Laboratory"/>
            <person name="Harder C.B."/>
            <person name="Miyauchi S."/>
            <person name="Viragh M."/>
            <person name="Kuo A."/>
            <person name="Thoen E."/>
            <person name="Andreopoulos B."/>
            <person name="Lu D."/>
            <person name="Skrede I."/>
            <person name="Drula E."/>
            <person name="Henrissat B."/>
            <person name="Morin E."/>
            <person name="Kohler A."/>
            <person name="Barry K."/>
            <person name="LaButti K."/>
            <person name="Morin E."/>
            <person name="Salamov A."/>
            <person name="Lipzen A."/>
            <person name="Mereny Z."/>
            <person name="Hegedus B."/>
            <person name="Baldrian P."/>
            <person name="Stursova M."/>
            <person name="Weitz H."/>
            <person name="Taylor A."/>
            <person name="Grigoriev I.V."/>
            <person name="Nagy L.G."/>
            <person name="Martin F."/>
            <person name="Kauserud H."/>
        </authorList>
    </citation>
    <scope>NUCLEOTIDE SEQUENCE</scope>
    <source>
        <strain evidence="2">9144</strain>
    </source>
</reference>
<comment type="caution">
    <text evidence="2">The sequence shown here is derived from an EMBL/GenBank/DDBJ whole genome shotgun (WGS) entry which is preliminary data.</text>
</comment>
<feature type="region of interest" description="Disordered" evidence="1">
    <location>
        <begin position="172"/>
        <end position="191"/>
    </location>
</feature>
<proteinExistence type="predicted"/>
<evidence type="ECO:0000313" key="3">
    <source>
        <dbReference type="Proteomes" id="UP001219525"/>
    </source>
</evidence>
<evidence type="ECO:0000313" key="2">
    <source>
        <dbReference type="EMBL" id="KAJ7214832.1"/>
    </source>
</evidence>
<sequence>MCTHSGLIAGLGAVATGPHKAGVASVAGDGANPDSLQNNKKSIEQSGKRTGALTLRNILRDQSMRAGNVWPMCSEQASKQTGRCSGRRMRPGGRVGWRGRQPGKSKQMEVQRAGTVTGQTGICGSRAQSVRINGRRRPSALSDEPDLVEFRGSLPGALAEAKKLHVAKLRLQPGMSDPGNGLHLDTTSTSL</sequence>
<protein>
    <submittedName>
        <fullName evidence="2">Uncharacterized protein</fullName>
    </submittedName>
</protein>
<keyword evidence="3" id="KW-1185">Reference proteome</keyword>
<name>A0AAD6VNE8_9AGAR</name>